<evidence type="ECO:0008006" key="5">
    <source>
        <dbReference type="Google" id="ProtNLM"/>
    </source>
</evidence>
<keyword evidence="2" id="KW-1133">Transmembrane helix</keyword>
<keyword evidence="2" id="KW-0812">Transmembrane</keyword>
<keyword evidence="2" id="KW-0472">Membrane</keyword>
<feature type="region of interest" description="Disordered" evidence="1">
    <location>
        <begin position="1"/>
        <end position="24"/>
    </location>
</feature>
<sequence length="205" mass="21749">MTDAVIDLDRPHDPSDDRPAPGIRRFRMPRSPFLALSILLLVLLGGAARLPAERVPAIVPVRVGESIYLDPHRLHVLSPPSAASRVVTTYSLPGGEVLARTPIGDNGQLGMVGLVASAGDMLLVSYQPVYPDPPTTMGIRLGAAQPSWKVPAQLVSVSAATGLGLLGSSDYQDWSAIDVATGKLRWSMRTPEDGELTRVGKASRA</sequence>
<comment type="caution">
    <text evidence="3">The sequence shown here is derived from an EMBL/GenBank/DDBJ whole genome shotgun (WGS) entry which is preliminary data.</text>
</comment>
<accession>A0ABQ3ZT28</accession>
<gene>
    <name evidence="3" type="ORF">Ahu01nite_048040</name>
</gene>
<evidence type="ECO:0000256" key="2">
    <source>
        <dbReference type="SAM" id="Phobius"/>
    </source>
</evidence>
<name>A0ABQ3ZT28_9ACTN</name>
<feature type="transmembrane region" description="Helical" evidence="2">
    <location>
        <begin position="33"/>
        <end position="52"/>
    </location>
</feature>
<organism evidence="3 4">
    <name type="scientific">Winogradskya humida</name>
    <dbReference type="NCBI Taxonomy" id="113566"/>
    <lineage>
        <taxon>Bacteria</taxon>
        <taxon>Bacillati</taxon>
        <taxon>Actinomycetota</taxon>
        <taxon>Actinomycetes</taxon>
        <taxon>Micromonosporales</taxon>
        <taxon>Micromonosporaceae</taxon>
        <taxon>Winogradskya</taxon>
    </lineage>
</organism>
<evidence type="ECO:0000256" key="1">
    <source>
        <dbReference type="SAM" id="MobiDB-lite"/>
    </source>
</evidence>
<dbReference type="RefSeq" id="WP_203838802.1">
    <property type="nucleotide sequence ID" value="NZ_BAAATV010000002.1"/>
</dbReference>
<evidence type="ECO:0000313" key="4">
    <source>
        <dbReference type="Proteomes" id="UP000603200"/>
    </source>
</evidence>
<reference evidence="3 4" key="1">
    <citation type="submission" date="2021-01" db="EMBL/GenBank/DDBJ databases">
        <title>Whole genome shotgun sequence of Actinoplanes humidus NBRC 14915.</title>
        <authorList>
            <person name="Komaki H."/>
            <person name="Tamura T."/>
        </authorList>
    </citation>
    <scope>NUCLEOTIDE SEQUENCE [LARGE SCALE GENOMIC DNA]</scope>
    <source>
        <strain evidence="3 4">NBRC 14915</strain>
    </source>
</reference>
<feature type="compositionally biased region" description="Basic and acidic residues" evidence="1">
    <location>
        <begin position="7"/>
        <end position="19"/>
    </location>
</feature>
<evidence type="ECO:0000313" key="3">
    <source>
        <dbReference type="EMBL" id="GIE21702.1"/>
    </source>
</evidence>
<protein>
    <recommendedName>
        <fullName evidence="5">PQQ enzyme-like repeat protein</fullName>
    </recommendedName>
</protein>
<dbReference type="Proteomes" id="UP000603200">
    <property type="component" value="Unassembled WGS sequence"/>
</dbReference>
<dbReference type="EMBL" id="BOMN01000059">
    <property type="protein sequence ID" value="GIE21702.1"/>
    <property type="molecule type" value="Genomic_DNA"/>
</dbReference>
<keyword evidence="4" id="KW-1185">Reference proteome</keyword>
<proteinExistence type="predicted"/>